<dbReference type="RefSeq" id="WP_186840911.1">
    <property type="nucleotide sequence ID" value="NZ_WJBC01000001.1"/>
</dbReference>
<dbReference type="Proteomes" id="UP000603234">
    <property type="component" value="Unassembled WGS sequence"/>
</dbReference>
<gene>
    <name evidence="1" type="ORF">GH808_00850</name>
</gene>
<dbReference type="EMBL" id="WJBC01000001">
    <property type="protein sequence ID" value="MBC3802991.1"/>
    <property type="molecule type" value="Genomic_DNA"/>
</dbReference>
<keyword evidence="2" id="KW-1185">Reference proteome</keyword>
<protein>
    <recommendedName>
        <fullName evidence="3">Transposase</fullName>
    </recommendedName>
</protein>
<name>A0ABR6WQZ4_9FIRM</name>
<accession>A0ABR6WQZ4</accession>
<reference evidence="1 2" key="1">
    <citation type="journal article" date="2020" name="mSystems">
        <title>Defining Genomic and Predicted Metabolic Features of the Acetobacterium Genus.</title>
        <authorList>
            <person name="Ross D.E."/>
            <person name="Marshall C.W."/>
            <person name="Gulliver D."/>
            <person name="May H.D."/>
            <person name="Norman R.S."/>
        </authorList>
    </citation>
    <scope>NUCLEOTIDE SEQUENCE [LARGE SCALE GENOMIC DNA]</scope>
    <source>
        <strain evidence="1 2">DSM 8238</strain>
    </source>
</reference>
<organism evidence="1 2">
    <name type="scientific">Acetobacterium fimetarium</name>
    <dbReference type="NCBI Taxonomy" id="52691"/>
    <lineage>
        <taxon>Bacteria</taxon>
        <taxon>Bacillati</taxon>
        <taxon>Bacillota</taxon>
        <taxon>Clostridia</taxon>
        <taxon>Eubacteriales</taxon>
        <taxon>Eubacteriaceae</taxon>
        <taxon>Acetobacterium</taxon>
    </lineage>
</organism>
<evidence type="ECO:0000313" key="1">
    <source>
        <dbReference type="EMBL" id="MBC3802991.1"/>
    </source>
</evidence>
<comment type="caution">
    <text evidence="1">The sequence shown here is derived from an EMBL/GenBank/DDBJ whole genome shotgun (WGS) entry which is preliminary data.</text>
</comment>
<evidence type="ECO:0000313" key="2">
    <source>
        <dbReference type="Proteomes" id="UP000603234"/>
    </source>
</evidence>
<evidence type="ECO:0008006" key="3">
    <source>
        <dbReference type="Google" id="ProtNLM"/>
    </source>
</evidence>
<sequence>MNAVFEEAKIAGMTLNNLYDWHRCPAVPVLFRKNRQMSGLHKIRIKIAIQNLAESYPAISSFRRWQPARAIMKKMNDVNHQIGD</sequence>
<proteinExistence type="predicted"/>